<evidence type="ECO:0000313" key="1">
    <source>
        <dbReference type="EMBL" id="GFO14362.1"/>
    </source>
</evidence>
<dbReference type="EMBL" id="BLXT01004553">
    <property type="protein sequence ID" value="GFO14362.1"/>
    <property type="molecule type" value="Genomic_DNA"/>
</dbReference>
<sequence length="97" mass="11181">MDVTMNSRKKVNRCLHFIKERQFTCHFGGVGNTVDNEAVLRSAGTLLSRVRAPLPALWPVRGPESLRTPFYGLTVYNNQTKHVMRVIRMPKKRKQQT</sequence>
<accession>A0AAV4B4C3</accession>
<protein>
    <submittedName>
        <fullName evidence="1">Uncharacterized protein</fullName>
    </submittedName>
</protein>
<name>A0AAV4B4C3_9GAST</name>
<dbReference type="Proteomes" id="UP000735302">
    <property type="component" value="Unassembled WGS sequence"/>
</dbReference>
<dbReference type="AlphaFoldDB" id="A0AAV4B4C3"/>
<gene>
    <name evidence="1" type="ORF">PoB_004086700</name>
</gene>
<organism evidence="1 2">
    <name type="scientific">Plakobranchus ocellatus</name>
    <dbReference type="NCBI Taxonomy" id="259542"/>
    <lineage>
        <taxon>Eukaryota</taxon>
        <taxon>Metazoa</taxon>
        <taxon>Spiralia</taxon>
        <taxon>Lophotrochozoa</taxon>
        <taxon>Mollusca</taxon>
        <taxon>Gastropoda</taxon>
        <taxon>Heterobranchia</taxon>
        <taxon>Euthyneura</taxon>
        <taxon>Panpulmonata</taxon>
        <taxon>Sacoglossa</taxon>
        <taxon>Placobranchoidea</taxon>
        <taxon>Plakobranchidae</taxon>
        <taxon>Plakobranchus</taxon>
    </lineage>
</organism>
<evidence type="ECO:0000313" key="2">
    <source>
        <dbReference type="Proteomes" id="UP000735302"/>
    </source>
</evidence>
<proteinExistence type="predicted"/>
<keyword evidence="2" id="KW-1185">Reference proteome</keyword>
<reference evidence="1 2" key="1">
    <citation type="journal article" date="2021" name="Elife">
        <title>Chloroplast acquisition without the gene transfer in kleptoplastic sea slugs, Plakobranchus ocellatus.</title>
        <authorList>
            <person name="Maeda T."/>
            <person name="Takahashi S."/>
            <person name="Yoshida T."/>
            <person name="Shimamura S."/>
            <person name="Takaki Y."/>
            <person name="Nagai Y."/>
            <person name="Toyoda A."/>
            <person name="Suzuki Y."/>
            <person name="Arimoto A."/>
            <person name="Ishii H."/>
            <person name="Satoh N."/>
            <person name="Nishiyama T."/>
            <person name="Hasebe M."/>
            <person name="Maruyama T."/>
            <person name="Minagawa J."/>
            <person name="Obokata J."/>
            <person name="Shigenobu S."/>
        </authorList>
    </citation>
    <scope>NUCLEOTIDE SEQUENCE [LARGE SCALE GENOMIC DNA]</scope>
</reference>
<comment type="caution">
    <text evidence="1">The sequence shown here is derived from an EMBL/GenBank/DDBJ whole genome shotgun (WGS) entry which is preliminary data.</text>
</comment>